<feature type="domain" description="Glucose-6-phosphate dehydrogenase C-terminal" evidence="1">
    <location>
        <begin position="1"/>
        <end position="53"/>
    </location>
</feature>
<dbReference type="GO" id="GO:0050661">
    <property type="term" value="F:NADP binding"/>
    <property type="evidence" value="ECO:0007669"/>
    <property type="project" value="InterPro"/>
</dbReference>
<reference evidence="2" key="2">
    <citation type="journal article" date="2014" name="ISME J.">
        <title>Microbial stratification in low pH oxic and suboxic macroscopic growths along an acid mine drainage.</title>
        <authorList>
            <person name="Mendez-Garcia C."/>
            <person name="Mesa V."/>
            <person name="Sprenger R.R."/>
            <person name="Richter M."/>
            <person name="Diez M.S."/>
            <person name="Solano J."/>
            <person name="Bargiela R."/>
            <person name="Golyshina O.V."/>
            <person name="Manteca A."/>
            <person name="Ramos J.L."/>
            <person name="Gallego J.R."/>
            <person name="Llorente I."/>
            <person name="Martins Dos Santos V.A."/>
            <person name="Jensen O.N."/>
            <person name="Pelaez A.I."/>
            <person name="Sanchez J."/>
            <person name="Ferrer M."/>
        </authorList>
    </citation>
    <scope>NUCLEOTIDE SEQUENCE</scope>
</reference>
<protein>
    <submittedName>
        <fullName evidence="2">Glucose-6-phosphate 1-dehydrogenase</fullName>
    </submittedName>
</protein>
<dbReference type="GO" id="GO:0004345">
    <property type="term" value="F:glucose-6-phosphate dehydrogenase activity"/>
    <property type="evidence" value="ECO:0007669"/>
    <property type="project" value="InterPro"/>
</dbReference>
<dbReference type="Pfam" id="PF02781">
    <property type="entry name" value="G6PD_C"/>
    <property type="match status" value="1"/>
</dbReference>
<organism evidence="2">
    <name type="scientific">mine drainage metagenome</name>
    <dbReference type="NCBI Taxonomy" id="410659"/>
    <lineage>
        <taxon>unclassified sequences</taxon>
        <taxon>metagenomes</taxon>
        <taxon>ecological metagenomes</taxon>
    </lineage>
</organism>
<name>T0Z1B8_9ZZZZ</name>
<evidence type="ECO:0000259" key="1">
    <source>
        <dbReference type="Pfam" id="PF02781"/>
    </source>
</evidence>
<dbReference type="InterPro" id="IPR022675">
    <property type="entry name" value="G6P_DH_C"/>
</dbReference>
<dbReference type="AlphaFoldDB" id="T0Z1B8"/>
<accession>T0Z1B8</accession>
<dbReference type="EMBL" id="AUZZ01008432">
    <property type="protein sequence ID" value="EQD37997.1"/>
    <property type="molecule type" value="Genomic_DNA"/>
</dbReference>
<sequence>GDASLFVRDDEIEESWRLYAPILEHPPAVVFYPAGSDGPVEAQRLVEEWGHAWDPG</sequence>
<dbReference type="GO" id="GO:0006006">
    <property type="term" value="P:glucose metabolic process"/>
    <property type="evidence" value="ECO:0007669"/>
    <property type="project" value="InterPro"/>
</dbReference>
<comment type="caution">
    <text evidence="2">The sequence shown here is derived from an EMBL/GenBank/DDBJ whole genome shotgun (WGS) entry which is preliminary data.</text>
</comment>
<gene>
    <name evidence="2" type="ORF">B2A_11670</name>
</gene>
<evidence type="ECO:0000313" key="2">
    <source>
        <dbReference type="EMBL" id="EQD37997.1"/>
    </source>
</evidence>
<proteinExistence type="predicted"/>
<dbReference type="Gene3D" id="3.30.360.10">
    <property type="entry name" value="Dihydrodipicolinate Reductase, domain 2"/>
    <property type="match status" value="1"/>
</dbReference>
<reference evidence="2" key="1">
    <citation type="submission" date="2013-08" db="EMBL/GenBank/DDBJ databases">
        <authorList>
            <person name="Mendez C."/>
            <person name="Richter M."/>
            <person name="Ferrer M."/>
            <person name="Sanchez J."/>
        </authorList>
    </citation>
    <scope>NUCLEOTIDE SEQUENCE</scope>
</reference>
<feature type="non-terminal residue" evidence="2">
    <location>
        <position position="1"/>
    </location>
</feature>
<dbReference type="SUPFAM" id="SSF55347">
    <property type="entry name" value="Glyceraldehyde-3-phosphate dehydrogenase-like, C-terminal domain"/>
    <property type="match status" value="1"/>
</dbReference>